<evidence type="ECO:0000313" key="2">
    <source>
        <dbReference type="Proteomes" id="UP001642484"/>
    </source>
</evidence>
<dbReference type="Proteomes" id="UP001642484">
    <property type="component" value="Unassembled WGS sequence"/>
</dbReference>
<sequence length="118" mass="12612">LPLFDAVRVRRNCPEWEGQLGAHGQPLKAGSQALHRVAGPALAAARLRAFRHRSGVLGRRRPAQWAELALRGPLGALRVVRKAGTLVLGRVTSRAFHHGLHPLCAEGSRGDLSNAAAP</sequence>
<gene>
    <name evidence="1" type="ORF">CCMP2556_LOCUS15486</name>
</gene>
<reference evidence="1 2" key="1">
    <citation type="submission" date="2024-02" db="EMBL/GenBank/DDBJ databases">
        <authorList>
            <person name="Chen Y."/>
            <person name="Shah S."/>
            <person name="Dougan E. K."/>
            <person name="Thang M."/>
            <person name="Chan C."/>
        </authorList>
    </citation>
    <scope>NUCLEOTIDE SEQUENCE [LARGE SCALE GENOMIC DNA]</scope>
</reference>
<comment type="caution">
    <text evidence="1">The sequence shown here is derived from an EMBL/GenBank/DDBJ whole genome shotgun (WGS) entry which is preliminary data.</text>
</comment>
<organism evidence="1 2">
    <name type="scientific">Durusdinium trenchii</name>
    <dbReference type="NCBI Taxonomy" id="1381693"/>
    <lineage>
        <taxon>Eukaryota</taxon>
        <taxon>Sar</taxon>
        <taxon>Alveolata</taxon>
        <taxon>Dinophyceae</taxon>
        <taxon>Suessiales</taxon>
        <taxon>Symbiodiniaceae</taxon>
        <taxon>Durusdinium</taxon>
    </lineage>
</organism>
<keyword evidence="2" id="KW-1185">Reference proteome</keyword>
<feature type="non-terminal residue" evidence="1">
    <location>
        <position position="1"/>
    </location>
</feature>
<dbReference type="EMBL" id="CAXAMN010008114">
    <property type="protein sequence ID" value="CAK9024091.1"/>
    <property type="molecule type" value="Genomic_DNA"/>
</dbReference>
<proteinExistence type="predicted"/>
<evidence type="ECO:0000313" key="1">
    <source>
        <dbReference type="EMBL" id="CAK9024091.1"/>
    </source>
</evidence>
<accession>A0ABP0KBB2</accession>
<feature type="non-terminal residue" evidence="1">
    <location>
        <position position="118"/>
    </location>
</feature>
<protein>
    <submittedName>
        <fullName evidence="1">Uncharacterized protein</fullName>
    </submittedName>
</protein>
<name>A0ABP0KBB2_9DINO</name>